<organism evidence="1 2">
    <name type="scientific">Paraglaciecola psychrophila 170</name>
    <dbReference type="NCBI Taxonomy" id="1129794"/>
    <lineage>
        <taxon>Bacteria</taxon>
        <taxon>Pseudomonadati</taxon>
        <taxon>Pseudomonadota</taxon>
        <taxon>Gammaproteobacteria</taxon>
        <taxon>Alteromonadales</taxon>
        <taxon>Alteromonadaceae</taxon>
        <taxon>Paraglaciecola</taxon>
    </lineage>
</organism>
<accession>K7A1X6</accession>
<evidence type="ECO:0000313" key="2">
    <source>
        <dbReference type="Proteomes" id="UP000011864"/>
    </source>
</evidence>
<reference evidence="1 2" key="1">
    <citation type="journal article" date="2013" name="Genome Announc.">
        <title>Complete Genome Sequence of Glaciecola psychrophila Strain 170T.</title>
        <authorList>
            <person name="Yin J."/>
            <person name="Chen J."/>
            <person name="Liu G."/>
            <person name="Yu Y."/>
            <person name="Song L."/>
            <person name="Wang X."/>
            <person name="Qu X."/>
        </authorList>
    </citation>
    <scope>NUCLEOTIDE SEQUENCE [LARGE SCALE GENOMIC DNA]</scope>
    <source>
        <strain evidence="1 2">170</strain>
    </source>
</reference>
<gene>
    <name evidence="1" type="ORF">C427_2912</name>
</gene>
<proteinExistence type="predicted"/>
<evidence type="ECO:0000313" key="1">
    <source>
        <dbReference type="EMBL" id="AGH45021.1"/>
    </source>
</evidence>
<dbReference type="KEGG" id="gps:C427_2912"/>
<dbReference type="RefSeq" id="WP_007635630.1">
    <property type="nucleotide sequence ID" value="NC_020514.1"/>
</dbReference>
<dbReference type="EMBL" id="CP003837">
    <property type="protein sequence ID" value="AGH45021.1"/>
    <property type="molecule type" value="Genomic_DNA"/>
</dbReference>
<dbReference type="HOGENOM" id="CLU_2790204_0_0_6"/>
<protein>
    <submittedName>
        <fullName evidence="1">Uncharacterized protein</fullName>
    </submittedName>
</protein>
<keyword evidence="2" id="KW-1185">Reference proteome</keyword>
<dbReference type="PATRIC" id="fig|1129794.4.peg.2896"/>
<dbReference type="Proteomes" id="UP000011864">
    <property type="component" value="Chromosome"/>
</dbReference>
<sequence length="68" mass="7815">MSAKTQCELTMQKNTLLAEEERYKIYEGVTEKRSHREITAQPSKHHSNVSRGVLHDKRLTLATDICAM</sequence>
<dbReference type="AlphaFoldDB" id="K7A1X6"/>
<name>K7A1X6_9ALTE</name>